<dbReference type="Pfam" id="PF13875">
    <property type="entry name" value="DUF4202"/>
    <property type="match status" value="1"/>
</dbReference>
<name>A0A1I0CM99_9PROT</name>
<keyword evidence="2" id="KW-1185">Reference proteome</keyword>
<reference evidence="2" key="1">
    <citation type="submission" date="2016-10" db="EMBL/GenBank/DDBJ databases">
        <authorList>
            <person name="Varghese N."/>
            <person name="Submissions S."/>
        </authorList>
    </citation>
    <scope>NUCLEOTIDE SEQUENCE [LARGE SCALE GENOMIC DNA]</scope>
    <source>
        <strain evidence="2">Nm71</strain>
    </source>
</reference>
<dbReference type="InterPro" id="IPR025255">
    <property type="entry name" value="DUF4202"/>
</dbReference>
<evidence type="ECO:0000313" key="1">
    <source>
        <dbReference type="EMBL" id="SET20596.1"/>
    </source>
</evidence>
<protein>
    <recommendedName>
        <fullName evidence="3">DUF4202 domain-containing protein</fullName>
    </recommendedName>
</protein>
<evidence type="ECO:0000313" key="2">
    <source>
        <dbReference type="Proteomes" id="UP000199345"/>
    </source>
</evidence>
<proteinExistence type="predicted"/>
<gene>
    <name evidence="1" type="ORF">SAMN05216326_11553</name>
</gene>
<dbReference type="RefSeq" id="WP_090658582.1">
    <property type="nucleotide sequence ID" value="NZ_FOIA01000015.1"/>
</dbReference>
<dbReference type="EMBL" id="FOIA01000015">
    <property type="protein sequence ID" value="SET20596.1"/>
    <property type="molecule type" value="Genomic_DNA"/>
</dbReference>
<accession>A0A1I0CM99</accession>
<sequence length="200" mass="23416">MTDKRFNIAIALIDVVNSEDPNMETSDDKNWPKELLYAQRMSQMLKRYAPEAGDAVRLAARAQHIQRWKIPRNDFPLNRKGYHQWRAALNMFHADTVGNLLEEAGYDQDMITRVKQIISKRSLKTNPESQLLEDVAGLVFLEHYLADFVARHPEYDEVKWNDIIRRIWNKLSERAHRFVQAGKIKLPELMSGRIGNVMRE</sequence>
<dbReference type="OrthoDB" id="9799165at2"/>
<organism evidence="1 2">
    <name type="scientific">Nitrosomonas marina</name>
    <dbReference type="NCBI Taxonomy" id="917"/>
    <lineage>
        <taxon>Bacteria</taxon>
        <taxon>Pseudomonadati</taxon>
        <taxon>Pseudomonadota</taxon>
        <taxon>Betaproteobacteria</taxon>
        <taxon>Nitrosomonadales</taxon>
        <taxon>Nitrosomonadaceae</taxon>
        <taxon>Nitrosomonas</taxon>
    </lineage>
</organism>
<dbReference type="PANTHER" id="PTHR41729:SF1">
    <property type="entry name" value="GLUTAMYL-TRNA SYNTHETASE"/>
    <property type="match status" value="1"/>
</dbReference>
<dbReference type="AlphaFoldDB" id="A0A1I0CM99"/>
<evidence type="ECO:0008006" key="3">
    <source>
        <dbReference type="Google" id="ProtNLM"/>
    </source>
</evidence>
<dbReference type="Proteomes" id="UP000199345">
    <property type="component" value="Unassembled WGS sequence"/>
</dbReference>
<dbReference type="PANTHER" id="PTHR41729">
    <property type="entry name" value="GLUTAMYL-TRNA SYNTHETASE"/>
    <property type="match status" value="1"/>
</dbReference>